<reference evidence="3" key="1">
    <citation type="submission" date="2014-04" db="EMBL/GenBank/DDBJ databases">
        <title>Evolutionary Origins and Diversification of the Mycorrhizal Mutualists.</title>
        <authorList>
            <consortium name="DOE Joint Genome Institute"/>
            <consortium name="Mycorrhizal Genomics Consortium"/>
            <person name="Kohler A."/>
            <person name="Kuo A."/>
            <person name="Nagy L.G."/>
            <person name="Floudas D."/>
            <person name="Copeland A."/>
            <person name="Barry K.W."/>
            <person name="Cichocki N."/>
            <person name="Veneault-Fourrey C."/>
            <person name="LaButti K."/>
            <person name="Lindquist E.A."/>
            <person name="Lipzen A."/>
            <person name="Lundell T."/>
            <person name="Morin E."/>
            <person name="Murat C."/>
            <person name="Riley R."/>
            <person name="Ohm R."/>
            <person name="Sun H."/>
            <person name="Tunlid A."/>
            <person name="Henrissat B."/>
            <person name="Grigoriev I.V."/>
            <person name="Hibbett D.S."/>
            <person name="Martin F."/>
        </authorList>
    </citation>
    <scope>NUCLEOTIDE SEQUENCE [LARGE SCALE GENOMIC DNA]</scope>
    <source>
        <strain evidence="3">FD-334 SS-4</strain>
    </source>
</reference>
<gene>
    <name evidence="2" type="ORF">HYPSUDRAFT_487273</name>
</gene>
<dbReference type="CDD" id="cd00866">
    <property type="entry name" value="PEBP_euk"/>
    <property type="match status" value="1"/>
</dbReference>
<dbReference type="PANTHER" id="PTHR11362:SF82">
    <property type="entry name" value="PHOSPHATIDYLETHANOLAMINE-BINDING PROTEIN 4"/>
    <property type="match status" value="1"/>
</dbReference>
<accession>A0A0D2PL52</accession>
<dbReference type="STRING" id="945553.A0A0D2PL52"/>
<dbReference type="Pfam" id="PF01161">
    <property type="entry name" value="PBP"/>
    <property type="match status" value="1"/>
</dbReference>
<dbReference type="EMBL" id="KN817519">
    <property type="protein sequence ID" value="KJA29096.1"/>
    <property type="molecule type" value="Genomic_DNA"/>
</dbReference>
<feature type="region of interest" description="Disordered" evidence="1">
    <location>
        <begin position="24"/>
        <end position="47"/>
    </location>
</feature>
<dbReference type="SUPFAM" id="SSF49777">
    <property type="entry name" value="PEBP-like"/>
    <property type="match status" value="1"/>
</dbReference>
<name>A0A0D2PL52_HYPSF</name>
<dbReference type="AlphaFoldDB" id="A0A0D2PL52"/>
<dbReference type="Gene3D" id="1.20.58.1180">
    <property type="match status" value="1"/>
</dbReference>
<keyword evidence="3" id="KW-1185">Reference proteome</keyword>
<evidence type="ECO:0008006" key="4">
    <source>
        <dbReference type="Google" id="ProtNLM"/>
    </source>
</evidence>
<sequence length="404" mass="45825">MFTLRRAVPALARRGIATVTVEAPAATAGRRRRKQPPKRPDISLKAPRTWNRPLAPGVVPAYDLALAEITRDSNVIKKEAAQLRTLFKTKQDAYAASADADLNGEIEAILQKLSILDVQSEVNLPWVRWKVNNAMADMAVPSHRHLVEQKWRKDGDLDLLMERLYQMNVVPDVLPAINPSLDLHLVVRARSSQFIEENKRNTHVEPGVFIKPKQTIEPPKLRVNVFHPDTRLYTMLMVDPDVPDPENQTYTSFLHWLKPNIPLSTSSQNLLDLNTHTTYIPPHPQQGTPYHRYVILLLPQPPLGASEYTLAAASRTTPESTTSVTLDIPVVPMEQRRGFDVRAFAQRWNLDGAKGGGAHMFREVWDEEVSKIYQTILDTPEPRFGRPQKVDAYAHLKETKKYIM</sequence>
<dbReference type="InterPro" id="IPR035810">
    <property type="entry name" value="PEBP_euk"/>
</dbReference>
<dbReference type="OMA" id="FRTQWDE"/>
<proteinExistence type="predicted"/>
<protein>
    <recommendedName>
        <fullName evidence="4">PEBP-like protein</fullName>
    </recommendedName>
</protein>
<organism evidence="2 3">
    <name type="scientific">Hypholoma sublateritium (strain FD-334 SS-4)</name>
    <dbReference type="NCBI Taxonomy" id="945553"/>
    <lineage>
        <taxon>Eukaryota</taxon>
        <taxon>Fungi</taxon>
        <taxon>Dikarya</taxon>
        <taxon>Basidiomycota</taxon>
        <taxon>Agaricomycotina</taxon>
        <taxon>Agaricomycetes</taxon>
        <taxon>Agaricomycetidae</taxon>
        <taxon>Agaricales</taxon>
        <taxon>Agaricineae</taxon>
        <taxon>Strophariaceae</taxon>
        <taxon>Hypholoma</taxon>
    </lineage>
</organism>
<dbReference type="InterPro" id="IPR036610">
    <property type="entry name" value="PEBP-like_sf"/>
</dbReference>
<evidence type="ECO:0000313" key="2">
    <source>
        <dbReference type="EMBL" id="KJA29096.1"/>
    </source>
</evidence>
<dbReference type="PANTHER" id="PTHR11362">
    <property type="entry name" value="PHOSPHATIDYLETHANOLAMINE-BINDING PROTEIN"/>
    <property type="match status" value="1"/>
</dbReference>
<evidence type="ECO:0000256" key="1">
    <source>
        <dbReference type="SAM" id="MobiDB-lite"/>
    </source>
</evidence>
<dbReference type="OrthoDB" id="2153661at2759"/>
<evidence type="ECO:0000313" key="3">
    <source>
        <dbReference type="Proteomes" id="UP000054270"/>
    </source>
</evidence>
<dbReference type="InterPro" id="IPR008914">
    <property type="entry name" value="PEBP"/>
</dbReference>
<dbReference type="Gene3D" id="3.90.280.10">
    <property type="entry name" value="PEBP-like"/>
    <property type="match status" value="1"/>
</dbReference>
<dbReference type="Proteomes" id="UP000054270">
    <property type="component" value="Unassembled WGS sequence"/>
</dbReference>